<feature type="transmembrane region" description="Helical" evidence="1">
    <location>
        <begin position="54"/>
        <end position="82"/>
    </location>
</feature>
<accession>A0AAN7LHQ3</accession>
<keyword evidence="1" id="KW-1133">Transmembrane helix</keyword>
<gene>
    <name evidence="2" type="ORF">SAY87_016593</name>
</gene>
<organism evidence="2 3">
    <name type="scientific">Trapa incisa</name>
    <dbReference type="NCBI Taxonomy" id="236973"/>
    <lineage>
        <taxon>Eukaryota</taxon>
        <taxon>Viridiplantae</taxon>
        <taxon>Streptophyta</taxon>
        <taxon>Embryophyta</taxon>
        <taxon>Tracheophyta</taxon>
        <taxon>Spermatophyta</taxon>
        <taxon>Magnoliopsida</taxon>
        <taxon>eudicotyledons</taxon>
        <taxon>Gunneridae</taxon>
        <taxon>Pentapetalae</taxon>
        <taxon>rosids</taxon>
        <taxon>malvids</taxon>
        <taxon>Myrtales</taxon>
        <taxon>Lythraceae</taxon>
        <taxon>Trapa</taxon>
    </lineage>
</organism>
<dbReference type="PANTHER" id="PTHR34118">
    <property type="entry name" value="NF-KAPPA-B INHIBITOR-LIKE PROTEIN-RELATED"/>
    <property type="match status" value="1"/>
</dbReference>
<dbReference type="Proteomes" id="UP001345219">
    <property type="component" value="Chromosome 13"/>
</dbReference>
<evidence type="ECO:0000313" key="3">
    <source>
        <dbReference type="Proteomes" id="UP001345219"/>
    </source>
</evidence>
<evidence type="ECO:0000256" key="1">
    <source>
        <dbReference type="SAM" id="Phobius"/>
    </source>
</evidence>
<evidence type="ECO:0000313" key="2">
    <source>
        <dbReference type="EMBL" id="KAK4780487.1"/>
    </source>
</evidence>
<dbReference type="EMBL" id="JAXIOK010000001">
    <property type="protein sequence ID" value="KAK4780487.1"/>
    <property type="molecule type" value="Genomic_DNA"/>
</dbReference>
<keyword evidence="1" id="KW-0472">Membrane</keyword>
<name>A0AAN7LHQ3_9MYRT</name>
<dbReference type="PANTHER" id="PTHR34118:SF1">
    <property type="entry name" value="NF-KAPPA-B INHIBITOR-LIKE PROTEIN"/>
    <property type="match status" value="1"/>
</dbReference>
<keyword evidence="3" id="KW-1185">Reference proteome</keyword>
<sequence length="131" mass="14214">MLLLAAGCPKQQYLDVESYDEGGFLKLSKTYEWLAGEDSAPLNKKATSKLKRELVLLSVGVGTGCVNCLLVLSVQASISYSIGLLFRIGIRSEDLSDLLERSIKGIGMALSSARLVIPATIMGTHPSRRWI</sequence>
<proteinExistence type="predicted"/>
<keyword evidence="1" id="KW-0812">Transmembrane</keyword>
<comment type="caution">
    <text evidence="2">The sequence shown here is derived from an EMBL/GenBank/DDBJ whole genome shotgun (WGS) entry which is preliminary data.</text>
</comment>
<protein>
    <submittedName>
        <fullName evidence="2">Uncharacterized protein</fullName>
    </submittedName>
</protein>
<dbReference type="AlphaFoldDB" id="A0AAN7LHQ3"/>
<reference evidence="2 3" key="1">
    <citation type="journal article" date="2023" name="Hortic Res">
        <title>Pangenome of water caltrop reveals structural variations and asymmetric subgenome divergence after allopolyploidization.</title>
        <authorList>
            <person name="Zhang X."/>
            <person name="Chen Y."/>
            <person name="Wang L."/>
            <person name="Yuan Y."/>
            <person name="Fang M."/>
            <person name="Shi L."/>
            <person name="Lu R."/>
            <person name="Comes H.P."/>
            <person name="Ma Y."/>
            <person name="Chen Y."/>
            <person name="Huang G."/>
            <person name="Zhou Y."/>
            <person name="Zheng Z."/>
            <person name="Qiu Y."/>
        </authorList>
    </citation>
    <scope>NUCLEOTIDE SEQUENCE [LARGE SCALE GENOMIC DNA]</scope>
    <source>
        <tissue evidence="2">Roots</tissue>
    </source>
</reference>